<proteinExistence type="predicted"/>
<dbReference type="HOGENOM" id="CLU_1652533_0_0_1"/>
<evidence type="ECO:0000256" key="1">
    <source>
        <dbReference type="SAM" id="MobiDB-lite"/>
    </source>
</evidence>
<dbReference type="InParanoid" id="F4RD32"/>
<evidence type="ECO:0000313" key="2">
    <source>
        <dbReference type="EMBL" id="EGG09883.1"/>
    </source>
</evidence>
<reference evidence="3" key="1">
    <citation type="journal article" date="2011" name="Proc. Natl. Acad. Sci. U.S.A.">
        <title>Obligate biotrophy features unraveled by the genomic analysis of rust fungi.</title>
        <authorList>
            <person name="Duplessis S."/>
            <person name="Cuomo C.A."/>
            <person name="Lin Y.-C."/>
            <person name="Aerts A."/>
            <person name="Tisserant E."/>
            <person name="Veneault-Fourrey C."/>
            <person name="Joly D.L."/>
            <person name="Hacquard S."/>
            <person name="Amselem J."/>
            <person name="Cantarel B.L."/>
            <person name="Chiu R."/>
            <person name="Coutinho P.M."/>
            <person name="Feau N."/>
            <person name="Field M."/>
            <person name="Frey P."/>
            <person name="Gelhaye E."/>
            <person name="Goldberg J."/>
            <person name="Grabherr M.G."/>
            <person name="Kodira C.D."/>
            <person name="Kohler A."/>
            <person name="Kuees U."/>
            <person name="Lindquist E.A."/>
            <person name="Lucas S.M."/>
            <person name="Mago R."/>
            <person name="Mauceli E."/>
            <person name="Morin E."/>
            <person name="Murat C."/>
            <person name="Pangilinan J.L."/>
            <person name="Park R."/>
            <person name="Pearson M."/>
            <person name="Quesneville H."/>
            <person name="Rouhier N."/>
            <person name="Sakthikumar S."/>
            <person name="Salamov A.A."/>
            <person name="Schmutz J."/>
            <person name="Selles B."/>
            <person name="Shapiro H."/>
            <person name="Tanguay P."/>
            <person name="Tuskan G.A."/>
            <person name="Henrissat B."/>
            <person name="Van de Peer Y."/>
            <person name="Rouze P."/>
            <person name="Ellis J.G."/>
            <person name="Dodds P.N."/>
            <person name="Schein J.E."/>
            <person name="Zhong S."/>
            <person name="Hamelin R.C."/>
            <person name="Grigoriev I.V."/>
            <person name="Szabo L.J."/>
            <person name="Martin F."/>
        </authorList>
    </citation>
    <scope>NUCLEOTIDE SEQUENCE [LARGE SCALE GENOMIC DNA]</scope>
    <source>
        <strain evidence="3">98AG31 / pathotype 3-4-7</strain>
    </source>
</reference>
<keyword evidence="3" id="KW-1185">Reference proteome</keyword>
<name>F4RD32_MELLP</name>
<organism evidence="3">
    <name type="scientific">Melampsora larici-populina (strain 98AG31 / pathotype 3-4-7)</name>
    <name type="common">Poplar leaf rust fungus</name>
    <dbReference type="NCBI Taxonomy" id="747676"/>
    <lineage>
        <taxon>Eukaryota</taxon>
        <taxon>Fungi</taxon>
        <taxon>Dikarya</taxon>
        <taxon>Basidiomycota</taxon>
        <taxon>Pucciniomycotina</taxon>
        <taxon>Pucciniomycetes</taxon>
        <taxon>Pucciniales</taxon>
        <taxon>Melampsoraceae</taxon>
        <taxon>Melampsora</taxon>
    </lineage>
</organism>
<sequence>MGCTEKVVSAQTSYLSMRRGKRSLELTGRASVSAESVSQADATWRSGSAPDINQHVRLDVPYSSVGFSWRHSRTADSRFCNLYWESVQSVTPSVKHGQRPRFKGKMVPSQSQSMQSDEASCVNVGEGQGSVGKIPKGFVITRLKVNIQGQLEKWEYPIVA</sequence>
<feature type="region of interest" description="Disordered" evidence="1">
    <location>
        <begin position="94"/>
        <end position="116"/>
    </location>
</feature>
<gene>
    <name evidence="2" type="ORF">MELLADRAFT_103946</name>
</gene>
<accession>F4RD32</accession>
<dbReference type="VEuPathDB" id="FungiDB:MELLADRAFT_103946"/>
<dbReference type="RefSeq" id="XP_007406937.1">
    <property type="nucleotide sequence ID" value="XM_007406875.1"/>
</dbReference>
<dbReference type="GeneID" id="18922122"/>
<dbReference type="Proteomes" id="UP000001072">
    <property type="component" value="Unassembled WGS sequence"/>
</dbReference>
<dbReference type="EMBL" id="GL883096">
    <property type="protein sequence ID" value="EGG09883.1"/>
    <property type="molecule type" value="Genomic_DNA"/>
</dbReference>
<protein>
    <submittedName>
        <fullName evidence="2">Uncharacterized protein</fullName>
    </submittedName>
</protein>
<dbReference type="KEGG" id="mlr:MELLADRAFT_103946"/>
<evidence type="ECO:0000313" key="3">
    <source>
        <dbReference type="Proteomes" id="UP000001072"/>
    </source>
</evidence>
<dbReference type="AlphaFoldDB" id="F4RD32"/>